<gene>
    <name evidence="1" type="ORF">DVS28_a4968</name>
</gene>
<dbReference type="InterPro" id="IPR032710">
    <property type="entry name" value="NTF2-like_dom_sf"/>
</dbReference>
<keyword evidence="2" id="KW-1185">Reference proteome</keyword>
<dbReference type="AlphaFoldDB" id="A0A346Y578"/>
<evidence type="ECO:0000313" key="2">
    <source>
        <dbReference type="Proteomes" id="UP000264006"/>
    </source>
</evidence>
<dbReference type="Proteomes" id="UP000264006">
    <property type="component" value="Chromosome"/>
</dbReference>
<dbReference type="KEGG" id="euz:DVS28_a4968"/>
<organism evidence="1 2">
    <name type="scientific">Euzebya pacifica</name>
    <dbReference type="NCBI Taxonomy" id="1608957"/>
    <lineage>
        <taxon>Bacteria</taxon>
        <taxon>Bacillati</taxon>
        <taxon>Actinomycetota</taxon>
        <taxon>Nitriliruptoria</taxon>
        <taxon>Euzebyales</taxon>
    </lineage>
</organism>
<dbReference type="InterPro" id="IPR009959">
    <property type="entry name" value="Cyclase_SnoaL-like"/>
</dbReference>
<proteinExistence type="predicted"/>
<sequence length="162" mass="17859">MAELDLVIERYQARLDARDIEGLLALQAPDATMMWLPVGTFTGRDAIRGALEMLFTAFPDFERTKDSMISQGNTVALEFMATGTFTGGPFDGYQPTGASGEVIGSELITVDDDGMIMSTRTYWDGMQMARELGLMPDEDSILDRGLHGALNVMTRARRVIRL</sequence>
<name>A0A346Y578_9ACTN</name>
<dbReference type="EMBL" id="CP031165">
    <property type="protein sequence ID" value="AXV09625.1"/>
    <property type="molecule type" value="Genomic_DNA"/>
</dbReference>
<protein>
    <submittedName>
        <fullName evidence="1">Beta-lactamase domain protein</fullName>
    </submittedName>
</protein>
<dbReference type="RefSeq" id="WP_114593774.1">
    <property type="nucleotide sequence ID" value="NZ_CP031165.1"/>
</dbReference>
<dbReference type="Pfam" id="PF07366">
    <property type="entry name" value="SnoaL"/>
    <property type="match status" value="1"/>
</dbReference>
<reference evidence="1 2" key="1">
    <citation type="submission" date="2018-09" db="EMBL/GenBank/DDBJ databases">
        <title>Complete genome sequence of Euzebya sp. DY32-46 isolated from seawater of Pacific Ocean.</title>
        <authorList>
            <person name="Xu L."/>
            <person name="Wu Y.-H."/>
            <person name="Xu X.-W."/>
        </authorList>
    </citation>
    <scope>NUCLEOTIDE SEQUENCE [LARGE SCALE GENOMIC DNA]</scope>
    <source>
        <strain evidence="1 2">DY32-46</strain>
    </source>
</reference>
<evidence type="ECO:0000313" key="1">
    <source>
        <dbReference type="EMBL" id="AXV09625.1"/>
    </source>
</evidence>
<accession>A0A346Y578</accession>
<dbReference type="PANTHER" id="PTHR38436">
    <property type="entry name" value="POLYKETIDE CYCLASE SNOAL-LIKE DOMAIN"/>
    <property type="match status" value="1"/>
</dbReference>
<dbReference type="GO" id="GO:0030638">
    <property type="term" value="P:polyketide metabolic process"/>
    <property type="evidence" value="ECO:0007669"/>
    <property type="project" value="InterPro"/>
</dbReference>
<dbReference type="Gene3D" id="3.10.450.50">
    <property type="match status" value="1"/>
</dbReference>
<dbReference type="OrthoDB" id="3542814at2"/>
<dbReference type="PANTHER" id="PTHR38436:SF1">
    <property type="entry name" value="ESTER CYCLASE"/>
    <property type="match status" value="1"/>
</dbReference>
<dbReference type="SUPFAM" id="SSF54427">
    <property type="entry name" value="NTF2-like"/>
    <property type="match status" value="1"/>
</dbReference>